<evidence type="ECO:0000313" key="3">
    <source>
        <dbReference type="Proteomes" id="UP000189370"/>
    </source>
</evidence>
<feature type="transmembrane region" description="Helical" evidence="1">
    <location>
        <begin position="147"/>
        <end position="166"/>
    </location>
</feature>
<feature type="transmembrane region" description="Helical" evidence="1">
    <location>
        <begin position="121"/>
        <end position="141"/>
    </location>
</feature>
<comment type="caution">
    <text evidence="2">The sequence shown here is derived from an EMBL/GenBank/DDBJ whole genome shotgun (WGS) entry which is preliminary data.</text>
</comment>
<feature type="transmembrane region" description="Helical" evidence="1">
    <location>
        <begin position="25"/>
        <end position="47"/>
    </location>
</feature>
<dbReference type="OrthoDB" id="238312at2157"/>
<feature type="transmembrane region" description="Helical" evidence="1">
    <location>
        <begin position="59"/>
        <end position="81"/>
    </location>
</feature>
<feature type="transmembrane region" description="Helical" evidence="1">
    <location>
        <begin position="187"/>
        <end position="204"/>
    </location>
</feature>
<organism evidence="2 3">
    <name type="scientific">Natrinema saccharevitans</name>
    <dbReference type="NCBI Taxonomy" id="301967"/>
    <lineage>
        <taxon>Archaea</taxon>
        <taxon>Methanobacteriati</taxon>
        <taxon>Methanobacteriota</taxon>
        <taxon>Stenosarchaea group</taxon>
        <taxon>Halobacteria</taxon>
        <taxon>Halobacteriales</taxon>
        <taxon>Natrialbaceae</taxon>
        <taxon>Natrinema</taxon>
    </lineage>
</organism>
<dbReference type="Proteomes" id="UP000189370">
    <property type="component" value="Unassembled WGS sequence"/>
</dbReference>
<keyword evidence="1" id="KW-0472">Membrane</keyword>
<proteinExistence type="predicted"/>
<keyword evidence="1" id="KW-1133">Transmembrane helix</keyword>
<dbReference type="EMBL" id="LWLN01000001">
    <property type="protein sequence ID" value="OLZ39815.1"/>
    <property type="molecule type" value="Genomic_DNA"/>
</dbReference>
<keyword evidence="1" id="KW-0812">Transmembrane</keyword>
<feature type="transmembrane region" description="Helical" evidence="1">
    <location>
        <begin position="216"/>
        <end position="236"/>
    </location>
</feature>
<feature type="transmembrane region" description="Helical" evidence="1">
    <location>
        <begin position="93"/>
        <end position="109"/>
    </location>
</feature>
<reference evidence="3" key="1">
    <citation type="submission" date="2016-04" db="EMBL/GenBank/DDBJ databases">
        <authorList>
            <person name="Chen S.-C."/>
            <person name="Lai M.-C."/>
        </authorList>
    </citation>
    <scope>NUCLEOTIDE SEQUENCE [LARGE SCALE GENOMIC DNA]</scope>
    <source>
        <strain evidence="3">AB14</strain>
    </source>
</reference>
<dbReference type="STRING" id="301967.A6E15_01920"/>
<evidence type="ECO:0008006" key="4">
    <source>
        <dbReference type="Google" id="ProtNLM"/>
    </source>
</evidence>
<keyword evidence="3" id="KW-1185">Reference proteome</keyword>
<dbReference type="RefSeq" id="WP_076143159.1">
    <property type="nucleotide sequence ID" value="NZ_LWLN01000001.1"/>
</dbReference>
<protein>
    <recommendedName>
        <fullName evidence="4">Rhodopsin</fullName>
    </recommendedName>
</protein>
<sequence length="263" mass="28610">MVFARISSITFDASDPATTVAIGRLFAYLAMGVAAVVLLYYALIYVREVLAVEATTEQWYLLIGIGAAIVYAASGVASLLLEPEWIDRFVDGAILFFFLFIALAIRAMYHDQPAAGDRSRLLPAWADYVVIAGFVAAWWGAFLVQTASTRLVVAVGWIITSAWAVLYGVRAVQVHEGTTFAALTRHLLPAIVCVTAVVFVDLVTNHLAGYGALADAAWLVGTSLVAAFLFNTAVAIRQQGGELERMYDWTTWRDQSFDDGSLE</sequence>
<evidence type="ECO:0000313" key="2">
    <source>
        <dbReference type="EMBL" id="OLZ39815.1"/>
    </source>
</evidence>
<gene>
    <name evidence="2" type="ORF">A6E15_01920</name>
</gene>
<accession>A0A1S8ASW4</accession>
<dbReference type="AlphaFoldDB" id="A0A1S8ASW4"/>
<evidence type="ECO:0000256" key="1">
    <source>
        <dbReference type="SAM" id="Phobius"/>
    </source>
</evidence>
<name>A0A1S8ASW4_9EURY</name>